<dbReference type="InterPro" id="IPR001387">
    <property type="entry name" value="Cro/C1-type_HTH"/>
</dbReference>
<dbReference type="CDD" id="cd00093">
    <property type="entry name" value="HTH_XRE"/>
    <property type="match status" value="1"/>
</dbReference>
<dbReference type="PANTHER" id="PTHR46558:SF11">
    <property type="entry name" value="HTH-TYPE TRANSCRIPTIONAL REGULATOR XRE"/>
    <property type="match status" value="1"/>
</dbReference>
<dbReference type="PANTHER" id="PTHR46558">
    <property type="entry name" value="TRACRIPTIONAL REGULATORY PROTEIN-RELATED-RELATED"/>
    <property type="match status" value="1"/>
</dbReference>
<dbReference type="Gene3D" id="1.10.260.40">
    <property type="entry name" value="lambda repressor-like DNA-binding domains"/>
    <property type="match status" value="1"/>
</dbReference>
<sequence length="65" mass="7385">MKEYTQYKRLREKAGLTVKQVMDAMGVSDATVYFWETGVTNPAIGKLPALAKLYNCTVDELLRKE</sequence>
<keyword evidence="1" id="KW-0238">DNA-binding</keyword>
<protein>
    <submittedName>
        <fullName evidence="3">Helix-turn-helix domain protein</fullName>
    </submittedName>
</protein>
<accession>A0A8S5VJX7</accession>
<feature type="domain" description="HTH cro/C1-type" evidence="2">
    <location>
        <begin position="8"/>
        <end position="61"/>
    </location>
</feature>
<reference evidence="3" key="1">
    <citation type="journal article" date="2021" name="Proc. Natl. Acad. Sci. U.S.A.">
        <title>A Catalog of Tens of Thousands of Viruses from Human Metagenomes Reveals Hidden Associations with Chronic Diseases.</title>
        <authorList>
            <person name="Tisza M.J."/>
            <person name="Buck C.B."/>
        </authorList>
    </citation>
    <scope>NUCLEOTIDE SEQUENCE</scope>
    <source>
        <strain evidence="3">CtfgE36</strain>
    </source>
</reference>
<evidence type="ECO:0000256" key="1">
    <source>
        <dbReference type="ARBA" id="ARBA00023125"/>
    </source>
</evidence>
<dbReference type="Pfam" id="PF01381">
    <property type="entry name" value="HTH_3"/>
    <property type="match status" value="1"/>
</dbReference>
<name>A0A8S5VJX7_9CAUD</name>
<evidence type="ECO:0000313" key="3">
    <source>
        <dbReference type="EMBL" id="DAG89072.1"/>
    </source>
</evidence>
<evidence type="ECO:0000259" key="2">
    <source>
        <dbReference type="PROSITE" id="PS50943"/>
    </source>
</evidence>
<dbReference type="SUPFAM" id="SSF47413">
    <property type="entry name" value="lambda repressor-like DNA-binding domains"/>
    <property type="match status" value="1"/>
</dbReference>
<dbReference type="PROSITE" id="PS50943">
    <property type="entry name" value="HTH_CROC1"/>
    <property type="match status" value="1"/>
</dbReference>
<proteinExistence type="predicted"/>
<dbReference type="SMART" id="SM00530">
    <property type="entry name" value="HTH_XRE"/>
    <property type="match status" value="1"/>
</dbReference>
<organism evidence="3">
    <name type="scientific">Ackermannviridae sp</name>
    <dbReference type="NCBI Taxonomy" id="2831612"/>
    <lineage>
        <taxon>Viruses</taxon>
        <taxon>Duplodnaviria</taxon>
        <taxon>Heunggongvirae</taxon>
        <taxon>Uroviricota</taxon>
        <taxon>Caudoviricetes</taxon>
        <taxon>Pantevenvirales</taxon>
        <taxon>Ackermannviridae</taxon>
    </lineage>
</organism>
<dbReference type="GO" id="GO:0003677">
    <property type="term" value="F:DNA binding"/>
    <property type="evidence" value="ECO:0007669"/>
    <property type="project" value="UniProtKB-KW"/>
</dbReference>
<dbReference type="InterPro" id="IPR010982">
    <property type="entry name" value="Lambda_DNA-bd_dom_sf"/>
</dbReference>
<dbReference type="EMBL" id="BK035253">
    <property type="protein sequence ID" value="DAG89072.1"/>
    <property type="molecule type" value="Genomic_DNA"/>
</dbReference>